<dbReference type="RefSeq" id="WP_286660837.1">
    <property type="nucleotide sequence ID" value="NZ_JASZYV010000003.1"/>
</dbReference>
<name>A0ABT7NCP1_9BURK</name>
<organism evidence="1 2">
    <name type="scientific">Variovorax dokdonensis</name>
    <dbReference type="NCBI Taxonomy" id="344883"/>
    <lineage>
        <taxon>Bacteria</taxon>
        <taxon>Pseudomonadati</taxon>
        <taxon>Pseudomonadota</taxon>
        <taxon>Betaproteobacteria</taxon>
        <taxon>Burkholderiales</taxon>
        <taxon>Comamonadaceae</taxon>
        <taxon>Variovorax</taxon>
    </lineage>
</organism>
<proteinExistence type="predicted"/>
<evidence type="ECO:0000313" key="2">
    <source>
        <dbReference type="Proteomes" id="UP001174908"/>
    </source>
</evidence>
<accession>A0ABT7NCP1</accession>
<gene>
    <name evidence="1" type="ORF">QTH91_14625</name>
</gene>
<keyword evidence="2" id="KW-1185">Reference proteome</keyword>
<reference evidence="1" key="1">
    <citation type="submission" date="2023-06" db="EMBL/GenBank/DDBJ databases">
        <authorList>
            <person name="Jiang Y."/>
            <person name="Liu Q."/>
        </authorList>
    </citation>
    <scope>NUCLEOTIDE SEQUENCE</scope>
    <source>
        <strain evidence="1">CGMCC 1.12089</strain>
    </source>
</reference>
<dbReference type="EMBL" id="JASZYV010000003">
    <property type="protein sequence ID" value="MDM0045722.1"/>
    <property type="molecule type" value="Genomic_DNA"/>
</dbReference>
<evidence type="ECO:0000313" key="1">
    <source>
        <dbReference type="EMBL" id="MDM0045722.1"/>
    </source>
</evidence>
<dbReference type="Proteomes" id="UP001174908">
    <property type="component" value="Unassembled WGS sequence"/>
</dbReference>
<comment type="caution">
    <text evidence="1">The sequence shown here is derived from an EMBL/GenBank/DDBJ whole genome shotgun (WGS) entry which is preliminary data.</text>
</comment>
<protein>
    <submittedName>
        <fullName evidence="1">Uncharacterized protein</fullName>
    </submittedName>
</protein>
<sequence>MKVQQGGTQKWCPNCKETQVVSAVNASRLGAPSGQRWYKVDHEDIQYFRRGQICQECGHEWLSAEVPEAFLDELVELRVALRDIKLHAETYSRQSTLASQSLEKLSTSLSVLRALDVYKAES</sequence>